<accession>A0A392WFP4</accession>
<reference evidence="1 2" key="1">
    <citation type="journal article" date="2018" name="Front. Plant Sci.">
        <title>Red Clover (Trifolium pratense) and Zigzag Clover (T. medium) - A Picture of Genomic Similarities and Differences.</title>
        <authorList>
            <person name="Dluhosova J."/>
            <person name="Istvanek J."/>
            <person name="Nedelnik J."/>
            <person name="Repkova J."/>
        </authorList>
    </citation>
    <scope>NUCLEOTIDE SEQUENCE [LARGE SCALE GENOMIC DNA]</scope>
    <source>
        <strain evidence="2">cv. 10/8</strain>
        <tissue evidence="1">Leaf</tissue>
    </source>
</reference>
<dbReference type="EMBL" id="LXQA011469307">
    <property type="protein sequence ID" value="MCI98289.1"/>
    <property type="molecule type" value="Genomic_DNA"/>
</dbReference>
<dbReference type="AlphaFoldDB" id="A0A392WFP4"/>
<organism evidence="1 2">
    <name type="scientific">Trifolium medium</name>
    <dbReference type="NCBI Taxonomy" id="97028"/>
    <lineage>
        <taxon>Eukaryota</taxon>
        <taxon>Viridiplantae</taxon>
        <taxon>Streptophyta</taxon>
        <taxon>Embryophyta</taxon>
        <taxon>Tracheophyta</taxon>
        <taxon>Spermatophyta</taxon>
        <taxon>Magnoliopsida</taxon>
        <taxon>eudicotyledons</taxon>
        <taxon>Gunneridae</taxon>
        <taxon>Pentapetalae</taxon>
        <taxon>rosids</taxon>
        <taxon>fabids</taxon>
        <taxon>Fabales</taxon>
        <taxon>Fabaceae</taxon>
        <taxon>Papilionoideae</taxon>
        <taxon>50 kb inversion clade</taxon>
        <taxon>NPAAA clade</taxon>
        <taxon>Hologalegina</taxon>
        <taxon>IRL clade</taxon>
        <taxon>Trifolieae</taxon>
        <taxon>Trifolium</taxon>
    </lineage>
</organism>
<proteinExistence type="predicted"/>
<sequence length="54" mass="6049">KALKAEYPVIKALKAEYPVAKLSKQSIQVSKLSKAKWRASVEIQNFPSEVESQC</sequence>
<name>A0A392WFP4_9FABA</name>
<feature type="non-terminal residue" evidence="1">
    <location>
        <position position="1"/>
    </location>
</feature>
<evidence type="ECO:0000313" key="2">
    <source>
        <dbReference type="Proteomes" id="UP000265520"/>
    </source>
</evidence>
<evidence type="ECO:0000313" key="1">
    <source>
        <dbReference type="EMBL" id="MCI98289.1"/>
    </source>
</evidence>
<keyword evidence="2" id="KW-1185">Reference proteome</keyword>
<dbReference type="Proteomes" id="UP000265520">
    <property type="component" value="Unassembled WGS sequence"/>
</dbReference>
<comment type="caution">
    <text evidence="1">The sequence shown here is derived from an EMBL/GenBank/DDBJ whole genome shotgun (WGS) entry which is preliminary data.</text>
</comment>
<protein>
    <submittedName>
        <fullName evidence="1">Uncharacterized protein</fullName>
    </submittedName>
</protein>